<feature type="binding site" evidence="9">
    <location>
        <position position="255"/>
    </location>
    <ligand>
        <name>substrate</name>
    </ligand>
</feature>
<feature type="binding site" evidence="9">
    <location>
        <position position="409"/>
    </location>
    <ligand>
        <name>substrate</name>
    </ligand>
</feature>
<feature type="binding site" evidence="10">
    <location>
        <position position="252"/>
    </location>
    <ligand>
        <name>Zn(2+)</name>
        <dbReference type="ChEBI" id="CHEBI:29105"/>
    </ligand>
</feature>
<keyword evidence="6" id="KW-0368">Histidine biosynthesis</keyword>
<evidence type="ECO:0000256" key="10">
    <source>
        <dbReference type="PIRSR" id="PIRSR000099-4"/>
    </source>
</evidence>
<evidence type="ECO:0000313" key="13">
    <source>
        <dbReference type="Proteomes" id="UP000431533"/>
    </source>
</evidence>
<keyword evidence="6 8" id="KW-0520">NAD</keyword>
<dbReference type="GeneID" id="41987410"/>
<dbReference type="GO" id="GO:0000105">
    <property type="term" value="P:L-histidine biosynthetic process"/>
    <property type="evidence" value="ECO:0007669"/>
    <property type="project" value="UniProtKB-UniRule"/>
</dbReference>
<dbReference type="FunFam" id="3.40.50.1980:FF:000026">
    <property type="entry name" value="Histidinol dehydrogenase"/>
    <property type="match status" value="1"/>
</dbReference>
<reference evidence="12 13" key="1">
    <citation type="submission" date="2018-05" db="EMBL/GenBank/DDBJ databases">
        <title>Genome sequencing and assembly of the regulated plant pathogen Lachnellula willkommii and related sister species for the development of diagnostic species identification markers.</title>
        <authorList>
            <person name="Giroux E."/>
            <person name="Bilodeau G."/>
        </authorList>
    </citation>
    <scope>NUCLEOTIDE SEQUENCE [LARGE SCALE GENOMIC DNA]</scope>
    <source>
        <strain evidence="12 13">CBS 185.66</strain>
    </source>
</reference>
<feature type="binding site" evidence="10">
    <location>
        <position position="414"/>
    </location>
    <ligand>
        <name>Zn(2+)</name>
        <dbReference type="ChEBI" id="CHEBI:29105"/>
    </ligand>
</feature>
<dbReference type="SUPFAM" id="SSF53720">
    <property type="entry name" value="ALDH-like"/>
    <property type="match status" value="1"/>
</dbReference>
<dbReference type="Gene3D" id="3.40.50.1980">
    <property type="entry name" value="Nitrogenase molybdenum iron protein domain"/>
    <property type="match status" value="2"/>
</dbReference>
<dbReference type="Gene3D" id="1.20.5.1300">
    <property type="match status" value="1"/>
</dbReference>
<dbReference type="NCBIfam" id="TIGR00069">
    <property type="entry name" value="hisD"/>
    <property type="match status" value="1"/>
</dbReference>
<keyword evidence="4 10" id="KW-0862">Zinc</keyword>
<dbReference type="PANTHER" id="PTHR21256:SF14">
    <property type="entry name" value="HISTIDINOL DEHYDROGENASE"/>
    <property type="match status" value="1"/>
</dbReference>
<dbReference type="InterPro" id="IPR016161">
    <property type="entry name" value="Ald_DH/histidinol_DH"/>
</dbReference>
<dbReference type="GO" id="GO:0004399">
    <property type="term" value="F:histidinol dehydrogenase activity"/>
    <property type="evidence" value="ECO:0007669"/>
    <property type="project" value="UniProtKB-UniRule"/>
</dbReference>
<feature type="binding site" evidence="9">
    <location>
        <position position="230"/>
    </location>
    <ligand>
        <name>substrate</name>
    </ligand>
</feature>
<evidence type="ECO:0000256" key="3">
    <source>
        <dbReference type="ARBA" id="ARBA00022723"/>
    </source>
</evidence>
<dbReference type="RefSeq" id="XP_031003649.1">
    <property type="nucleotide sequence ID" value="XM_031152142.1"/>
</dbReference>
<keyword evidence="13" id="KW-1185">Reference proteome</keyword>
<comment type="function">
    <text evidence="6">Catalyzes the sequential NAD-dependent oxidations of L-histidinol to L-histidinaldehyde and then to L-histidine.</text>
</comment>
<comment type="caution">
    <text evidence="12">The sequence shown here is derived from an EMBL/GenBank/DDBJ whole genome shotgun (WGS) entry which is preliminary data.</text>
</comment>
<dbReference type="PIRSF" id="PIRSF000099">
    <property type="entry name" value="Histidinol_dh"/>
    <property type="match status" value="1"/>
</dbReference>
<dbReference type="Pfam" id="PF00815">
    <property type="entry name" value="Histidinol_dh"/>
    <property type="match status" value="1"/>
</dbReference>
<dbReference type="PANTHER" id="PTHR21256">
    <property type="entry name" value="HISTIDINOL DEHYDROGENASE HDH"/>
    <property type="match status" value="1"/>
</dbReference>
<name>A0A8H8QZE2_9HELO</name>
<evidence type="ECO:0000256" key="1">
    <source>
        <dbReference type="ARBA" id="ARBA00004940"/>
    </source>
</evidence>
<dbReference type="GO" id="GO:0005829">
    <property type="term" value="C:cytosol"/>
    <property type="evidence" value="ECO:0007669"/>
    <property type="project" value="TreeGrafter"/>
</dbReference>
<dbReference type="UniPathway" id="UPA00031">
    <property type="reaction ID" value="UER00014"/>
</dbReference>
<dbReference type="PROSITE" id="PS00611">
    <property type="entry name" value="HISOL_DEHYDROGENASE"/>
    <property type="match status" value="1"/>
</dbReference>
<feature type="binding site" evidence="9">
    <location>
        <position position="321"/>
    </location>
    <ligand>
        <name>substrate</name>
    </ligand>
</feature>
<dbReference type="AlphaFoldDB" id="A0A8H8QZE2"/>
<comment type="catalytic activity">
    <reaction evidence="6">
        <text>L-histidinol + 2 NAD(+) + H2O = L-histidine + 2 NADH + 3 H(+)</text>
        <dbReference type="Rhea" id="RHEA:20641"/>
        <dbReference type="ChEBI" id="CHEBI:15377"/>
        <dbReference type="ChEBI" id="CHEBI:15378"/>
        <dbReference type="ChEBI" id="CHEBI:57540"/>
        <dbReference type="ChEBI" id="CHEBI:57595"/>
        <dbReference type="ChEBI" id="CHEBI:57699"/>
        <dbReference type="ChEBI" id="CHEBI:57945"/>
        <dbReference type="EC" id="1.1.1.23"/>
    </reaction>
</comment>
<dbReference type="CDD" id="cd06572">
    <property type="entry name" value="Histidinol_dh"/>
    <property type="match status" value="1"/>
</dbReference>
<feature type="binding site" evidence="9">
    <location>
        <position position="252"/>
    </location>
    <ligand>
        <name>substrate</name>
    </ligand>
</feature>
<keyword evidence="5 6" id="KW-0560">Oxidoreductase</keyword>
<feature type="active site" description="Proton acceptor" evidence="7">
    <location>
        <position position="321"/>
    </location>
</feature>
<keyword evidence="6" id="KW-0028">Amino-acid biosynthesis</keyword>
<evidence type="ECO:0000256" key="2">
    <source>
        <dbReference type="ARBA" id="ARBA00010178"/>
    </source>
</evidence>
<evidence type="ECO:0000256" key="7">
    <source>
        <dbReference type="PIRSR" id="PIRSR000099-1"/>
    </source>
</evidence>
<dbReference type="InterPro" id="IPR022695">
    <property type="entry name" value="Histidinol_DH_monofunct"/>
</dbReference>
<evidence type="ECO:0000256" key="5">
    <source>
        <dbReference type="ARBA" id="ARBA00023002"/>
    </source>
</evidence>
<proteinExistence type="inferred from homology"/>
<evidence type="ECO:0000256" key="4">
    <source>
        <dbReference type="ARBA" id="ARBA00022833"/>
    </source>
</evidence>
<dbReference type="OrthoDB" id="1703565at2759"/>
<feature type="binding site" evidence="8">
    <location>
        <position position="207"/>
    </location>
    <ligand>
        <name>NAD(+)</name>
        <dbReference type="ChEBI" id="CHEBI:57540"/>
    </ligand>
</feature>
<gene>
    <name evidence="12" type="primary">hisD1_1</name>
    <name evidence="12" type="ORF">LHYA1_G007212</name>
</gene>
<keyword evidence="3 10" id="KW-0479">Metal-binding</keyword>
<organism evidence="12 13">
    <name type="scientific">Lachnellula hyalina</name>
    <dbReference type="NCBI Taxonomy" id="1316788"/>
    <lineage>
        <taxon>Eukaryota</taxon>
        <taxon>Fungi</taxon>
        <taxon>Dikarya</taxon>
        <taxon>Ascomycota</taxon>
        <taxon>Pezizomycotina</taxon>
        <taxon>Leotiomycetes</taxon>
        <taxon>Helotiales</taxon>
        <taxon>Lachnaceae</taxon>
        <taxon>Lachnellula</taxon>
    </lineage>
</organism>
<dbReference type="GO" id="GO:0051287">
    <property type="term" value="F:NAD binding"/>
    <property type="evidence" value="ECO:0007669"/>
    <property type="project" value="InterPro"/>
</dbReference>
<dbReference type="GO" id="GO:0046872">
    <property type="term" value="F:metal ion binding"/>
    <property type="evidence" value="ECO:0007669"/>
    <property type="project" value="UniProtKB-KW"/>
</dbReference>
<feature type="binding site" evidence="10">
    <location>
        <position position="354"/>
    </location>
    <ligand>
        <name>Zn(2+)</name>
        <dbReference type="ChEBI" id="CHEBI:29105"/>
    </ligand>
</feature>
<feature type="binding site" evidence="8">
    <location>
        <position position="123"/>
    </location>
    <ligand>
        <name>NAD(+)</name>
        <dbReference type="ChEBI" id="CHEBI:57540"/>
    </ligand>
</feature>
<accession>A0A8H8QZE2</accession>
<dbReference type="EC" id="1.1.1.23" evidence="6"/>
<dbReference type="InterPro" id="IPR012131">
    <property type="entry name" value="Hstdl_DH"/>
</dbReference>
<dbReference type="FunFam" id="3.40.50.1980:FF:000001">
    <property type="entry name" value="Histidinol dehydrogenase"/>
    <property type="match status" value="1"/>
</dbReference>
<comment type="cofactor">
    <cofactor evidence="10">
        <name>Zn(2+)</name>
        <dbReference type="ChEBI" id="CHEBI:29105"/>
    </cofactor>
    <text evidence="10">Binds 1 zinc ion per subunit.</text>
</comment>
<dbReference type="EMBL" id="QGMH01000115">
    <property type="protein sequence ID" value="TVY24861.1"/>
    <property type="molecule type" value="Genomic_DNA"/>
</dbReference>
<feature type="binding site" evidence="10">
    <location>
        <position position="255"/>
    </location>
    <ligand>
        <name>Zn(2+)</name>
        <dbReference type="ChEBI" id="CHEBI:29105"/>
    </ligand>
</feature>
<feature type="active site" description="Proton acceptor" evidence="7">
    <location>
        <position position="320"/>
    </location>
</feature>
<protein>
    <recommendedName>
        <fullName evidence="6">Histidinol dehydrogenase</fullName>
        <shortName evidence="6">HDH</shortName>
        <ecNumber evidence="6">1.1.1.23</ecNumber>
    </recommendedName>
</protein>
<feature type="binding site" evidence="9">
    <location>
        <position position="414"/>
    </location>
    <ligand>
        <name>substrate</name>
    </ligand>
</feature>
<dbReference type="PRINTS" id="PR00083">
    <property type="entry name" value="HOLDHDRGNASE"/>
</dbReference>
<dbReference type="Proteomes" id="UP000431533">
    <property type="component" value="Unassembled WGS sequence"/>
</dbReference>
<evidence type="ECO:0000256" key="6">
    <source>
        <dbReference type="PIRNR" id="PIRNR000099"/>
    </source>
</evidence>
<sequence length="444" mass="47993">MVLYLKSRNVSGAFSASQLSTDVPGIVKGVINDIRARGDEAVRFYSEKFDKWSPPSFRLSSAEIQKIIATVPKATYNDIITVQNNVRTFALAQRKSLTDFEMEIRPGVHLGQKNIPIGSVGAYVPGGRYPMLASAHMTIVTAKAAGVPKVIACTPTIRGEIPASTIASMYLAGADEIYLLGGVQAIAAMSIGTSTIEKVDFIAGPGNAFVAETKRQLFGEIGIDLPAGPTEVLIVADGKACPTTVATDLLSQAEHGPDTPAILITTSKEVGEQSIKELERLSKILPTAELASVSWNTFGEVIVVGWLDEAYKLADTFASEHVQILTENPREALEKMSNYGALFLGEKTCVSYGDKVIGTNHVLPTKKAARFTGGLWVGKFLKTVTYQEVRSHQESGELGRLCGRAARAEKFEGHARSGDLRAYKYLKDRFHWLSSGRPDTSPKI</sequence>
<evidence type="ECO:0000313" key="12">
    <source>
        <dbReference type="EMBL" id="TVY24861.1"/>
    </source>
</evidence>
<evidence type="ECO:0000256" key="9">
    <source>
        <dbReference type="PIRSR" id="PIRSR000099-3"/>
    </source>
</evidence>
<dbReference type="InterPro" id="IPR001692">
    <property type="entry name" value="Histidinol_DH_CS"/>
</dbReference>
<feature type="binding site" evidence="8">
    <location>
        <position position="184"/>
    </location>
    <ligand>
        <name>NAD(+)</name>
        <dbReference type="ChEBI" id="CHEBI:57540"/>
    </ligand>
</feature>
<comment type="similarity">
    <text evidence="2 6 11">Belongs to the histidinol dehydrogenase family.</text>
</comment>
<evidence type="ECO:0000256" key="8">
    <source>
        <dbReference type="PIRSR" id="PIRSR000099-2"/>
    </source>
</evidence>
<feature type="binding site" evidence="9">
    <location>
        <position position="354"/>
    </location>
    <ligand>
        <name>substrate</name>
    </ligand>
</feature>
<comment type="pathway">
    <text evidence="1 6">Amino-acid biosynthesis; L-histidine biosynthesis; L-histidine from 5-phospho-alpha-D-ribose 1-diphosphate: step 9/9.</text>
</comment>
<evidence type="ECO:0000256" key="11">
    <source>
        <dbReference type="RuleBase" id="RU004175"/>
    </source>
</evidence>